<proteinExistence type="predicted"/>
<accession>A0AAV7NVP1</accession>
<sequence length="119" mass="12727">MLLEPCHWFIVPLRVSPWILKFTALPSAQDSSSAPSLTHVQVSGQGLMGRPLPTEQGAPYRGQRRSAAVLALLLLLGPAPILQQSLRPLCTRSAALDLTVGKAVRASFAAGSHVPLIRQ</sequence>
<name>A0AAV7NVP1_PLEWA</name>
<protein>
    <submittedName>
        <fullName evidence="1">Uncharacterized protein</fullName>
    </submittedName>
</protein>
<organism evidence="1 2">
    <name type="scientific">Pleurodeles waltl</name>
    <name type="common">Iberian ribbed newt</name>
    <dbReference type="NCBI Taxonomy" id="8319"/>
    <lineage>
        <taxon>Eukaryota</taxon>
        <taxon>Metazoa</taxon>
        <taxon>Chordata</taxon>
        <taxon>Craniata</taxon>
        <taxon>Vertebrata</taxon>
        <taxon>Euteleostomi</taxon>
        <taxon>Amphibia</taxon>
        <taxon>Batrachia</taxon>
        <taxon>Caudata</taxon>
        <taxon>Salamandroidea</taxon>
        <taxon>Salamandridae</taxon>
        <taxon>Pleurodelinae</taxon>
        <taxon>Pleurodeles</taxon>
    </lineage>
</organism>
<reference evidence="1" key="1">
    <citation type="journal article" date="2022" name="bioRxiv">
        <title>Sequencing and chromosome-scale assembly of the giantPleurodeles waltlgenome.</title>
        <authorList>
            <person name="Brown T."/>
            <person name="Elewa A."/>
            <person name="Iarovenko S."/>
            <person name="Subramanian E."/>
            <person name="Araus A.J."/>
            <person name="Petzold A."/>
            <person name="Susuki M."/>
            <person name="Suzuki K.-i.T."/>
            <person name="Hayashi T."/>
            <person name="Toyoda A."/>
            <person name="Oliveira C."/>
            <person name="Osipova E."/>
            <person name="Leigh N.D."/>
            <person name="Simon A."/>
            <person name="Yun M.H."/>
        </authorList>
    </citation>
    <scope>NUCLEOTIDE SEQUENCE</scope>
    <source>
        <strain evidence="1">20211129_DDA</strain>
        <tissue evidence="1">Liver</tissue>
    </source>
</reference>
<gene>
    <name evidence="1" type="ORF">NDU88_007221</name>
</gene>
<dbReference type="EMBL" id="JANPWB010000012">
    <property type="protein sequence ID" value="KAJ1119035.1"/>
    <property type="molecule type" value="Genomic_DNA"/>
</dbReference>
<evidence type="ECO:0000313" key="1">
    <source>
        <dbReference type="EMBL" id="KAJ1119035.1"/>
    </source>
</evidence>
<evidence type="ECO:0000313" key="2">
    <source>
        <dbReference type="Proteomes" id="UP001066276"/>
    </source>
</evidence>
<dbReference type="Proteomes" id="UP001066276">
    <property type="component" value="Chromosome 8"/>
</dbReference>
<comment type="caution">
    <text evidence="1">The sequence shown here is derived from an EMBL/GenBank/DDBJ whole genome shotgun (WGS) entry which is preliminary data.</text>
</comment>
<dbReference type="AlphaFoldDB" id="A0AAV7NVP1"/>
<keyword evidence="2" id="KW-1185">Reference proteome</keyword>